<protein>
    <submittedName>
        <fullName evidence="3">DUF4806 domain-containing protein</fullName>
    </submittedName>
</protein>
<evidence type="ECO:0000313" key="2">
    <source>
        <dbReference type="Proteomes" id="UP000271098"/>
    </source>
</evidence>
<proteinExistence type="predicted"/>
<evidence type="ECO:0000313" key="1">
    <source>
        <dbReference type="EMBL" id="VDN31219.1"/>
    </source>
</evidence>
<keyword evidence="2" id="KW-1185">Reference proteome</keyword>
<name>A0A183EB45_9BILA</name>
<reference evidence="1 2" key="2">
    <citation type="submission" date="2018-11" db="EMBL/GenBank/DDBJ databases">
        <authorList>
            <consortium name="Pathogen Informatics"/>
        </authorList>
    </citation>
    <scope>NUCLEOTIDE SEQUENCE [LARGE SCALE GENOMIC DNA]</scope>
</reference>
<dbReference type="Proteomes" id="UP000271098">
    <property type="component" value="Unassembled WGS sequence"/>
</dbReference>
<accession>A0A183EB45</accession>
<organism evidence="3">
    <name type="scientific">Gongylonema pulchrum</name>
    <dbReference type="NCBI Taxonomy" id="637853"/>
    <lineage>
        <taxon>Eukaryota</taxon>
        <taxon>Metazoa</taxon>
        <taxon>Ecdysozoa</taxon>
        <taxon>Nematoda</taxon>
        <taxon>Chromadorea</taxon>
        <taxon>Rhabditida</taxon>
        <taxon>Spirurina</taxon>
        <taxon>Spiruromorpha</taxon>
        <taxon>Spiruroidea</taxon>
        <taxon>Gongylonematidae</taxon>
        <taxon>Gongylonema</taxon>
    </lineage>
</organism>
<dbReference type="EMBL" id="UYRT01086344">
    <property type="protein sequence ID" value="VDN31219.1"/>
    <property type="molecule type" value="Genomic_DNA"/>
</dbReference>
<reference evidence="3" key="1">
    <citation type="submission" date="2016-06" db="UniProtKB">
        <authorList>
            <consortium name="WormBaseParasite"/>
        </authorList>
    </citation>
    <scope>IDENTIFICATION</scope>
</reference>
<dbReference type="WBParaSite" id="GPUH_0001821101-mRNA-1">
    <property type="protein sequence ID" value="GPUH_0001821101-mRNA-1"/>
    <property type="gene ID" value="GPUH_0001821101"/>
</dbReference>
<evidence type="ECO:0000313" key="3">
    <source>
        <dbReference type="WBParaSite" id="GPUH_0001821101-mRNA-1"/>
    </source>
</evidence>
<gene>
    <name evidence="1" type="ORF">GPUH_LOCUS18184</name>
</gene>
<dbReference type="AlphaFoldDB" id="A0A183EB45"/>
<sequence>MVLYTTTRHESNDPEEVEMRDLQTLPHKLATIPEKSRMTELSTLLNTAHIRPLSEWQQTTVFKRIVTEFKLLMKEAIKFEWLMKKSSGFSDPKISRKSKSQASTFPTFPFDAAEHAQSSLEDARPRRFTEPTPELMLPVVFLPAIAADPVESAKPSLEDSKTHVDELIRILKELGIGDDPTFRDEEHTRPLPENSRRSYFERFTAESELLEKEITEFKLLLEKSKLSGHLGRCWTMLSGLLKNAFSGQWLVNYIFCGRQELSQLDPDFSISQESTPQMVTVPKFAVGAAEQGSSLEEHVIQKGAFGLETIPLLQEAEQRRSSFNGTAQFRNNFAALC</sequence>